<dbReference type="AlphaFoldDB" id="A0AAD5MCN7"/>
<name>A0AAD5MCN7_PARTN</name>
<dbReference type="GO" id="GO:0003677">
    <property type="term" value="F:DNA binding"/>
    <property type="evidence" value="ECO:0007669"/>
    <property type="project" value="UniProtKB-KW"/>
</dbReference>
<dbReference type="Gene3D" id="1.10.10.60">
    <property type="entry name" value="Homeodomain-like"/>
    <property type="match status" value="1"/>
</dbReference>
<organism evidence="2 3">
    <name type="scientific">Parelaphostrongylus tenuis</name>
    <name type="common">Meningeal worm</name>
    <dbReference type="NCBI Taxonomy" id="148309"/>
    <lineage>
        <taxon>Eukaryota</taxon>
        <taxon>Metazoa</taxon>
        <taxon>Ecdysozoa</taxon>
        <taxon>Nematoda</taxon>
        <taxon>Chromadorea</taxon>
        <taxon>Rhabditida</taxon>
        <taxon>Rhabditina</taxon>
        <taxon>Rhabditomorpha</taxon>
        <taxon>Strongyloidea</taxon>
        <taxon>Metastrongylidae</taxon>
        <taxon>Parelaphostrongylus</taxon>
    </lineage>
</organism>
<sequence length="79" mass="9094">MRRLFKRFKKAILPLEDMSPSGQPSVSDVCDLKTALDSEPSSSTRHLAEELGVSQQTIANKLHQFDFNHKKRHQEPYEL</sequence>
<dbReference type="Pfam" id="PF18024">
    <property type="entry name" value="HTH_50"/>
    <property type="match status" value="1"/>
</dbReference>
<keyword evidence="3" id="KW-1185">Reference proteome</keyword>
<evidence type="ECO:0000259" key="1">
    <source>
        <dbReference type="Pfam" id="PF18024"/>
    </source>
</evidence>
<reference evidence="2" key="1">
    <citation type="submission" date="2021-06" db="EMBL/GenBank/DDBJ databases">
        <title>Parelaphostrongylus tenuis whole genome reference sequence.</title>
        <authorList>
            <person name="Garwood T.J."/>
            <person name="Larsen P.A."/>
            <person name="Fountain-Jones N.M."/>
            <person name="Garbe J.R."/>
            <person name="Macchietto M.G."/>
            <person name="Kania S.A."/>
            <person name="Gerhold R.W."/>
            <person name="Richards J.E."/>
            <person name="Wolf T.M."/>
        </authorList>
    </citation>
    <scope>NUCLEOTIDE SEQUENCE</scope>
    <source>
        <strain evidence="2">MNPRO001-30</strain>
        <tissue evidence="2">Meninges</tissue>
    </source>
</reference>
<comment type="caution">
    <text evidence="2">The sequence shown here is derived from an EMBL/GenBank/DDBJ whole genome shotgun (WGS) entry which is preliminary data.</text>
</comment>
<evidence type="ECO:0000313" key="3">
    <source>
        <dbReference type="Proteomes" id="UP001196413"/>
    </source>
</evidence>
<gene>
    <name evidence="2" type="ORF">KIN20_000031</name>
</gene>
<protein>
    <recommendedName>
        <fullName evidence="1">TyrR-like helix-turn-helix domain-containing protein</fullName>
    </recommendedName>
</protein>
<dbReference type="EMBL" id="JAHQIW010000002">
    <property type="protein sequence ID" value="KAJ1345484.1"/>
    <property type="molecule type" value="Genomic_DNA"/>
</dbReference>
<dbReference type="InterPro" id="IPR030828">
    <property type="entry name" value="HTH_TyrR"/>
</dbReference>
<proteinExistence type="predicted"/>
<evidence type="ECO:0000313" key="2">
    <source>
        <dbReference type="EMBL" id="KAJ1345484.1"/>
    </source>
</evidence>
<dbReference type="Proteomes" id="UP001196413">
    <property type="component" value="Unassembled WGS sequence"/>
</dbReference>
<feature type="domain" description="TyrR-like helix-turn-helix" evidence="1">
    <location>
        <begin position="42"/>
        <end position="67"/>
    </location>
</feature>
<accession>A0AAD5MCN7</accession>